<evidence type="ECO:0000313" key="1">
    <source>
        <dbReference type="EMBL" id="KAL2500694.1"/>
    </source>
</evidence>
<dbReference type="AlphaFoldDB" id="A0ABD1SLW2"/>
<sequence>MATVNEELKDLVHSSVIKAIYTGEEFVESVDVDAEVGIILETTNFHTEQDGQVDYDRRKLTAATQTRFGRSGSGSGSELNWFWELFGPKIWLKLKNNLTTSAFLR</sequence>
<reference evidence="2" key="1">
    <citation type="submission" date="2024-07" db="EMBL/GenBank/DDBJ databases">
        <title>Two chromosome-level genome assemblies of Korean endemic species Abeliophyllum distichum and Forsythia ovata (Oleaceae).</title>
        <authorList>
            <person name="Jang H."/>
        </authorList>
    </citation>
    <scope>NUCLEOTIDE SEQUENCE [LARGE SCALE GENOMIC DNA]</scope>
</reference>
<keyword evidence="2" id="KW-1185">Reference proteome</keyword>
<organism evidence="1 2">
    <name type="scientific">Forsythia ovata</name>
    <dbReference type="NCBI Taxonomy" id="205694"/>
    <lineage>
        <taxon>Eukaryota</taxon>
        <taxon>Viridiplantae</taxon>
        <taxon>Streptophyta</taxon>
        <taxon>Embryophyta</taxon>
        <taxon>Tracheophyta</taxon>
        <taxon>Spermatophyta</taxon>
        <taxon>Magnoliopsida</taxon>
        <taxon>eudicotyledons</taxon>
        <taxon>Gunneridae</taxon>
        <taxon>Pentapetalae</taxon>
        <taxon>asterids</taxon>
        <taxon>lamiids</taxon>
        <taxon>Lamiales</taxon>
        <taxon>Oleaceae</taxon>
        <taxon>Forsythieae</taxon>
        <taxon>Forsythia</taxon>
    </lineage>
</organism>
<dbReference type="EMBL" id="JBFOLJ010000010">
    <property type="protein sequence ID" value="KAL2500694.1"/>
    <property type="molecule type" value="Genomic_DNA"/>
</dbReference>
<comment type="caution">
    <text evidence="1">The sequence shown here is derived from an EMBL/GenBank/DDBJ whole genome shotgun (WGS) entry which is preliminary data.</text>
</comment>
<gene>
    <name evidence="1" type="ORF">Fot_34542</name>
</gene>
<protein>
    <submittedName>
        <fullName evidence="1">Alanine--tRNA ligase</fullName>
    </submittedName>
</protein>
<dbReference type="GO" id="GO:0016874">
    <property type="term" value="F:ligase activity"/>
    <property type="evidence" value="ECO:0007669"/>
    <property type="project" value="UniProtKB-KW"/>
</dbReference>
<keyword evidence="1" id="KW-0436">Ligase</keyword>
<name>A0ABD1SLW2_9LAMI</name>
<dbReference type="Proteomes" id="UP001604277">
    <property type="component" value="Unassembled WGS sequence"/>
</dbReference>
<proteinExistence type="predicted"/>
<accession>A0ABD1SLW2</accession>
<evidence type="ECO:0000313" key="2">
    <source>
        <dbReference type="Proteomes" id="UP001604277"/>
    </source>
</evidence>